<dbReference type="InterPro" id="IPR011990">
    <property type="entry name" value="TPR-like_helical_dom_sf"/>
</dbReference>
<protein>
    <recommendedName>
        <fullName evidence="1">CHAT domain-containing protein</fullName>
    </recommendedName>
</protein>
<dbReference type="SUPFAM" id="SSF48452">
    <property type="entry name" value="TPR-like"/>
    <property type="match status" value="1"/>
</dbReference>
<comment type="caution">
    <text evidence="2">The sequence shown here is derived from an EMBL/GenBank/DDBJ whole genome shotgun (WGS) entry which is preliminary data.</text>
</comment>
<evidence type="ECO:0000313" key="3">
    <source>
        <dbReference type="Proteomes" id="UP000334990"/>
    </source>
</evidence>
<dbReference type="AlphaFoldDB" id="A0A5M3W5C2"/>
<dbReference type="OrthoDB" id="3206999at2"/>
<keyword evidence="3" id="KW-1185">Reference proteome</keyword>
<feature type="domain" description="CHAT" evidence="1">
    <location>
        <begin position="943"/>
        <end position="1206"/>
    </location>
</feature>
<dbReference type="Pfam" id="PF12770">
    <property type="entry name" value="CHAT"/>
    <property type="match status" value="1"/>
</dbReference>
<organism evidence="2 3">
    <name type="scientific">Acrocarpospora corrugata</name>
    <dbReference type="NCBI Taxonomy" id="35763"/>
    <lineage>
        <taxon>Bacteria</taxon>
        <taxon>Bacillati</taxon>
        <taxon>Actinomycetota</taxon>
        <taxon>Actinomycetes</taxon>
        <taxon>Streptosporangiales</taxon>
        <taxon>Streptosporangiaceae</taxon>
        <taxon>Acrocarpospora</taxon>
    </lineage>
</organism>
<sequence>MSENLDRLRPAFTMKAQDALDEAARRRDPGLPMDTRDVLIALMRVDTAGEWERLALDFGGIDTVVAADIPDPDPSAAGLWAGAPVTRTCTRAIKAAVALATEAEMVPAPTGALALCVLGEPDTAAARALTGNAPATYSGLIELAQVALLGGTWHDIHAVLLASFAAVSAHQDTGHDEDLERHALMETLATRHETAAWRGSQVILEADARREAEKLAELVGGRYSCDLPAAMLLATFHMHRYRRLPEGEDAWDHQQVTTWMGVINRINPGMLPPPFSALPNPRDDDVDLMTLNVTAVEHSIRFERTGDHGSLEHAIALLRRGLDVADCAQTGARAVMLSNLCGALATYAEDRKDLDAADEAVTAGRAAVRVIPPGNSDRAVAMAHLGVALQHRFGLRDDLADLEEAIRYGRASIAGEHTAHPGRSKFLASLALTLRLSYQRTTELTQLDESVQLCRQADALEADPESKALIRSNLVGSLMLRFEHVHELDDIDEAIRIGRETVALVPENHPQLAGRLLNLSVALQSRGSRGARTRNEMLTDIADSVTVARRAVSCTDEQHPTRALCLGSLAVMLQTQIFVLSSGPNPDPVHHESDITEAITALRAALKATPATHPDRAGFLNNLGLVLRRRGWPGDLDDAVRDGRAAVELTPSGHQNMAPHLSNLGSALEARFRSTQNRADLREAFTVWREAATSAAGSAPARIASAIKWGELAAAQNDPHLAAEGYQAAVALLPIVAWRGLHRSAQERLLGMWSGLASDAAVWAIRDQRPELAVELLEQGRSILWAQKLHIRTDLTRLAERDRDLAGELDRVRNALDAPRAFPELTAGTAFTVGDQERARRLAEEWDRLVAMARQLEGFANFLRPAPFEELRGASVNGPVVIVNVSAYGCDALLIDRLKVRAVPLPRLAHDEVGERARAMLTALDPDQDTPTRAMDKILTEITDWLRETVVNPVLDRLESESPRIWWCPTGKLALLPLHAAVPPHLISSYTTTLGALVPSEAKPEHRAERALVVGIPETPGQPPLPSVGEELDHIKRHLAHKHMTVSTMLQEKATRADVPQALGSYDWVHFACHGSQDSSDPGSGHIMLHDGPLSISEIAELRLARADLAYLSACETFTGDPGLPDEAIHLASAFQFAGYRHVIATLWGISDYFAPKVTDWVYEKLSPNADVPSAHAAEALHGAIARLRERYPSHPHVWAPYVHLGP</sequence>
<name>A0A5M3W5C2_9ACTN</name>
<proteinExistence type="predicted"/>
<dbReference type="Gene3D" id="1.25.40.10">
    <property type="entry name" value="Tetratricopeptide repeat domain"/>
    <property type="match status" value="2"/>
</dbReference>
<accession>A0A5M3W5C2</accession>
<evidence type="ECO:0000313" key="2">
    <source>
        <dbReference type="EMBL" id="GES03450.1"/>
    </source>
</evidence>
<dbReference type="PANTHER" id="PTHR19959">
    <property type="entry name" value="KINESIN LIGHT CHAIN"/>
    <property type="match status" value="1"/>
</dbReference>
<dbReference type="EMBL" id="BLAD01000069">
    <property type="protein sequence ID" value="GES03450.1"/>
    <property type="molecule type" value="Genomic_DNA"/>
</dbReference>
<reference evidence="2 3" key="1">
    <citation type="submission" date="2019-10" db="EMBL/GenBank/DDBJ databases">
        <title>Whole genome shotgun sequence of Acrocarpospora corrugata NBRC 13972.</title>
        <authorList>
            <person name="Ichikawa N."/>
            <person name="Kimura A."/>
            <person name="Kitahashi Y."/>
            <person name="Komaki H."/>
            <person name="Oguchi A."/>
        </authorList>
    </citation>
    <scope>NUCLEOTIDE SEQUENCE [LARGE SCALE GENOMIC DNA]</scope>
    <source>
        <strain evidence="2 3">NBRC 13972</strain>
    </source>
</reference>
<dbReference type="InterPro" id="IPR024983">
    <property type="entry name" value="CHAT_dom"/>
</dbReference>
<dbReference type="Proteomes" id="UP000334990">
    <property type="component" value="Unassembled WGS sequence"/>
</dbReference>
<gene>
    <name evidence="2" type="ORF">Acor_55160</name>
</gene>
<dbReference type="RefSeq" id="WP_155339616.1">
    <property type="nucleotide sequence ID" value="NZ_BAAABN010000082.1"/>
</dbReference>
<evidence type="ECO:0000259" key="1">
    <source>
        <dbReference type="Pfam" id="PF12770"/>
    </source>
</evidence>
<dbReference type="PANTHER" id="PTHR19959:SF119">
    <property type="entry name" value="FUNGAL LIPASE-LIKE DOMAIN-CONTAINING PROTEIN"/>
    <property type="match status" value="1"/>
</dbReference>